<comment type="caution">
    <text evidence="1">The sequence shown here is derived from an EMBL/GenBank/DDBJ whole genome shotgun (WGS) entry which is preliminary data.</text>
</comment>
<reference evidence="1" key="1">
    <citation type="journal article" date="2012" name="Science">
        <title>Fermentation, hydrogen, and sulfur metabolism in multiple uncultivated bacterial phyla.</title>
        <authorList>
            <person name="Wrighton K.C."/>
            <person name="Thomas B.C."/>
            <person name="Sharon I."/>
            <person name="Miller C.S."/>
            <person name="Castelle C.J."/>
            <person name="VerBerkmoes N.C."/>
            <person name="Wilkins M.J."/>
            <person name="Hettich R.L."/>
            <person name="Lipton M.S."/>
            <person name="Williams K.H."/>
            <person name="Long P.E."/>
            <person name="Banfield J.F."/>
        </authorList>
    </citation>
    <scope>NUCLEOTIDE SEQUENCE [LARGE SCALE GENOMIC DNA]</scope>
</reference>
<protein>
    <submittedName>
        <fullName evidence="1">Uncharacterized protein</fullName>
    </submittedName>
</protein>
<gene>
    <name evidence="1" type="ORF">ACD_4C00307G0001</name>
</gene>
<proteinExistence type="predicted"/>
<accession>K2G8D1</accession>
<dbReference type="AlphaFoldDB" id="K2G8D1"/>
<name>K2G8D1_9BACT</name>
<dbReference type="EMBL" id="AMFJ01000823">
    <property type="protein sequence ID" value="EKE26384.1"/>
    <property type="molecule type" value="Genomic_DNA"/>
</dbReference>
<sequence length="68" mass="8398">MNNNDLIPWKANNLSNQALLPTSKIWRSIDWSKLFNRIWLCYKKPLNWNLLLDENWNFSERNFIMWDL</sequence>
<organism evidence="1">
    <name type="scientific">uncultured bacterium</name>
    <name type="common">gcode 4</name>
    <dbReference type="NCBI Taxonomy" id="1234023"/>
    <lineage>
        <taxon>Bacteria</taxon>
        <taxon>environmental samples</taxon>
    </lineage>
</organism>
<feature type="non-terminal residue" evidence="1">
    <location>
        <position position="68"/>
    </location>
</feature>
<evidence type="ECO:0000313" key="1">
    <source>
        <dbReference type="EMBL" id="EKE26384.1"/>
    </source>
</evidence>